<dbReference type="PANTHER" id="PTHR43155">
    <property type="entry name" value="CYCLIC DI-GMP PHOSPHODIESTERASE PA4108-RELATED"/>
    <property type="match status" value="1"/>
</dbReference>
<dbReference type="SMART" id="SM00471">
    <property type="entry name" value="HDc"/>
    <property type="match status" value="1"/>
</dbReference>
<dbReference type="OrthoDB" id="9804747at2"/>
<proteinExistence type="predicted"/>
<evidence type="ECO:0000313" key="3">
    <source>
        <dbReference type="Proteomes" id="UP000190285"/>
    </source>
</evidence>
<dbReference type="PANTHER" id="PTHR43155:SF2">
    <property type="entry name" value="CYCLIC DI-GMP PHOSPHODIESTERASE PA4108"/>
    <property type="match status" value="1"/>
</dbReference>
<dbReference type="AlphaFoldDB" id="A0A1T5IG60"/>
<feature type="domain" description="HD-GYP" evidence="1">
    <location>
        <begin position="112"/>
        <end position="308"/>
    </location>
</feature>
<dbReference type="Proteomes" id="UP000190285">
    <property type="component" value="Unassembled WGS sequence"/>
</dbReference>
<dbReference type="STRING" id="36842.SAMN02194393_00342"/>
<dbReference type="PROSITE" id="PS51832">
    <property type="entry name" value="HD_GYP"/>
    <property type="match status" value="1"/>
</dbReference>
<sequence length="363" mass="41275">MRIVYSKSLKPGMELAKPVYGKDGEKLLHGGVILTSSYIKNLQKKNIPAVYIDDEISDGIEVEDAIDLEVKVQAVETIRKVFDNMSTKKNKSRNFCNRSNKDIKNTIYGIMNNLKENNGSLFNMVEIMSKDLATYNHCVNVAVLTIMTARTLGLNEKQIVDIGMGALMHDIGYSNVTSEIINKPGQLSDEEFEVIKRHTIYGYEMVKEDSDVSAIIKTIILMHHERLDGSGYPLRIKGDKLNKYVRIVSICDMFEALTSDRVYRERMPVYKALELLSSKTISELDLEIYKHFIKNIAIYPQGTGVLLNTGEKGLVVENNRNNPTRPKVRIIFNSEGSFHVGFKVIDLMEELTIFIEDNCELRY</sequence>
<evidence type="ECO:0000259" key="1">
    <source>
        <dbReference type="PROSITE" id="PS51832"/>
    </source>
</evidence>
<dbReference type="InterPro" id="IPR003607">
    <property type="entry name" value="HD/PDEase_dom"/>
</dbReference>
<dbReference type="InterPro" id="IPR037522">
    <property type="entry name" value="HD_GYP_dom"/>
</dbReference>
<dbReference type="SUPFAM" id="SSF109604">
    <property type="entry name" value="HD-domain/PDEase-like"/>
    <property type="match status" value="1"/>
</dbReference>
<dbReference type="Gene3D" id="1.10.3210.10">
    <property type="entry name" value="Hypothetical protein af1432"/>
    <property type="match status" value="1"/>
</dbReference>
<name>A0A1T5IG60_9FIRM</name>
<dbReference type="Pfam" id="PF13487">
    <property type="entry name" value="HD_5"/>
    <property type="match status" value="1"/>
</dbReference>
<dbReference type="NCBIfam" id="TIGR00277">
    <property type="entry name" value="HDIG"/>
    <property type="match status" value="1"/>
</dbReference>
<protein>
    <submittedName>
        <fullName evidence="2">HDIG domain-containing protein</fullName>
    </submittedName>
</protein>
<evidence type="ECO:0000313" key="2">
    <source>
        <dbReference type="EMBL" id="SKC38171.1"/>
    </source>
</evidence>
<reference evidence="2 3" key="1">
    <citation type="submission" date="2017-02" db="EMBL/GenBank/DDBJ databases">
        <authorList>
            <person name="Peterson S.W."/>
        </authorList>
    </citation>
    <scope>NUCLEOTIDE SEQUENCE [LARGE SCALE GENOMIC DNA]</scope>
    <source>
        <strain evidence="2 3">M1</strain>
    </source>
</reference>
<dbReference type="InterPro" id="IPR006675">
    <property type="entry name" value="HDIG_dom"/>
</dbReference>
<organism evidence="2 3">
    <name type="scientific">Maledivibacter halophilus</name>
    <dbReference type="NCBI Taxonomy" id="36842"/>
    <lineage>
        <taxon>Bacteria</taxon>
        <taxon>Bacillati</taxon>
        <taxon>Bacillota</taxon>
        <taxon>Clostridia</taxon>
        <taxon>Peptostreptococcales</taxon>
        <taxon>Caminicellaceae</taxon>
        <taxon>Maledivibacter</taxon>
    </lineage>
</organism>
<accession>A0A1T5IG60</accession>
<dbReference type="EMBL" id="FUZT01000001">
    <property type="protein sequence ID" value="SKC38171.1"/>
    <property type="molecule type" value="Genomic_DNA"/>
</dbReference>
<gene>
    <name evidence="2" type="ORF">SAMN02194393_00342</name>
</gene>
<dbReference type="CDD" id="cd00077">
    <property type="entry name" value="HDc"/>
    <property type="match status" value="1"/>
</dbReference>
<keyword evidence="3" id="KW-1185">Reference proteome</keyword>